<accession>A0A7V8NLW6</accession>
<feature type="transmembrane region" description="Helical" evidence="7">
    <location>
        <begin position="394"/>
        <end position="420"/>
    </location>
</feature>
<evidence type="ECO:0000256" key="2">
    <source>
        <dbReference type="ARBA" id="ARBA00022475"/>
    </source>
</evidence>
<gene>
    <name evidence="10" type="ORF">HRJ53_01795</name>
</gene>
<feature type="domain" description="MacB-like periplasmic core" evidence="9">
    <location>
        <begin position="189"/>
        <end position="360"/>
    </location>
</feature>
<sequence length="522" mass="55964">MLARSAARAREFAVRSALGASRSRIVQQLVTESVLLSLAGGILGVISAKWGVKLALAAVSFDLPRSENISIDASVLLFTLGVSVTVGVLFGLAPALKSSKLDSQLALKEGGRGFTSVHGRAQSSFVIVQIALTLVLLVSAGLLFRTVRHLWESDPGFDTRHTTTFKVGVSRSLTRTAESTRFAYQQLIERIRNVPGVQAADFTDLVPLSGQDADMPFWIGSEKPASLQDAPRLLNFLTGPDYLQTMGIPLLRGRFFTMEDTTKSPCVMVIDSVFARMYFPKSDPLGQTLSAGFEPVGPCQIVGVVGHVKHWGLGGSTQYTQNQMYFPLYQDPDQWVASNYAGLTVVVRTPLDASTIMLAIKAAVYAAGSDQPVYDIHTVQQIASESMSSQRFPMILLGAFAVLALLIASVGIYGVISYSVTQRLHEIGVRMALGAEKRSILAMVVGHGLRLTVVGLAIGATAALILTRLLSSFSHLLYGVGASDPVTMIAVAAVLAFVALAACYIPARRATQVDPMVALRYE</sequence>
<feature type="domain" description="ABC3 transporter permease C-terminal" evidence="8">
    <location>
        <begin position="399"/>
        <end position="514"/>
    </location>
</feature>
<protein>
    <submittedName>
        <fullName evidence="10">FtsX-like permease family protein</fullName>
    </submittedName>
</protein>
<evidence type="ECO:0000259" key="8">
    <source>
        <dbReference type="Pfam" id="PF02687"/>
    </source>
</evidence>
<evidence type="ECO:0000313" key="10">
    <source>
        <dbReference type="EMBL" id="MBA0083706.1"/>
    </source>
</evidence>
<evidence type="ECO:0000256" key="3">
    <source>
        <dbReference type="ARBA" id="ARBA00022692"/>
    </source>
</evidence>
<evidence type="ECO:0000256" key="5">
    <source>
        <dbReference type="ARBA" id="ARBA00023136"/>
    </source>
</evidence>
<keyword evidence="4 7" id="KW-1133">Transmembrane helix</keyword>
<dbReference type="AlphaFoldDB" id="A0A7V8NLW6"/>
<keyword evidence="2" id="KW-1003">Cell membrane</keyword>
<feature type="transmembrane region" description="Helical" evidence="7">
    <location>
        <begin position="29"/>
        <end position="51"/>
    </location>
</feature>
<dbReference type="GO" id="GO:0022857">
    <property type="term" value="F:transmembrane transporter activity"/>
    <property type="evidence" value="ECO:0007669"/>
    <property type="project" value="TreeGrafter"/>
</dbReference>
<dbReference type="InterPro" id="IPR050250">
    <property type="entry name" value="Macrolide_Exporter_MacB"/>
</dbReference>
<evidence type="ECO:0000313" key="11">
    <source>
        <dbReference type="Proteomes" id="UP000567293"/>
    </source>
</evidence>
<dbReference type="InterPro" id="IPR025857">
    <property type="entry name" value="MacB_PCD"/>
</dbReference>
<evidence type="ECO:0000256" key="1">
    <source>
        <dbReference type="ARBA" id="ARBA00004651"/>
    </source>
</evidence>
<dbReference type="Pfam" id="PF12704">
    <property type="entry name" value="MacB_PCD"/>
    <property type="match status" value="1"/>
</dbReference>
<feature type="transmembrane region" description="Helical" evidence="7">
    <location>
        <begin position="125"/>
        <end position="144"/>
    </location>
</feature>
<name>A0A7V8NLW6_9BACT</name>
<dbReference type="Proteomes" id="UP000567293">
    <property type="component" value="Unassembled WGS sequence"/>
</dbReference>
<evidence type="ECO:0000256" key="7">
    <source>
        <dbReference type="SAM" id="Phobius"/>
    </source>
</evidence>
<dbReference type="EMBL" id="JACDQQ010000182">
    <property type="protein sequence ID" value="MBA0083706.1"/>
    <property type="molecule type" value="Genomic_DNA"/>
</dbReference>
<reference evidence="10" key="1">
    <citation type="submission" date="2020-06" db="EMBL/GenBank/DDBJ databases">
        <title>Legume-microbial interactions unlock mineral nutrients during tropical forest succession.</title>
        <authorList>
            <person name="Epihov D.Z."/>
        </authorList>
    </citation>
    <scope>NUCLEOTIDE SEQUENCE [LARGE SCALE GENOMIC DNA]</scope>
    <source>
        <strain evidence="10">Pan2503</strain>
    </source>
</reference>
<feature type="transmembrane region" description="Helical" evidence="7">
    <location>
        <begin position="486"/>
        <end position="507"/>
    </location>
</feature>
<feature type="transmembrane region" description="Helical" evidence="7">
    <location>
        <begin position="71"/>
        <end position="93"/>
    </location>
</feature>
<feature type="domain" description="ABC3 transporter permease C-terminal" evidence="8">
    <location>
        <begin position="6"/>
        <end position="101"/>
    </location>
</feature>
<comment type="similarity">
    <text evidence="6">Belongs to the ABC-4 integral membrane protein family.</text>
</comment>
<dbReference type="Pfam" id="PF02687">
    <property type="entry name" value="FtsX"/>
    <property type="match status" value="2"/>
</dbReference>
<evidence type="ECO:0000259" key="9">
    <source>
        <dbReference type="Pfam" id="PF12704"/>
    </source>
</evidence>
<dbReference type="PANTHER" id="PTHR30572">
    <property type="entry name" value="MEMBRANE COMPONENT OF TRANSPORTER-RELATED"/>
    <property type="match status" value="1"/>
</dbReference>
<feature type="transmembrane region" description="Helical" evidence="7">
    <location>
        <begin position="440"/>
        <end position="466"/>
    </location>
</feature>
<evidence type="ECO:0000256" key="4">
    <source>
        <dbReference type="ARBA" id="ARBA00022989"/>
    </source>
</evidence>
<keyword evidence="5 7" id="KW-0472">Membrane</keyword>
<evidence type="ECO:0000256" key="6">
    <source>
        <dbReference type="ARBA" id="ARBA00038076"/>
    </source>
</evidence>
<dbReference type="GO" id="GO:0005886">
    <property type="term" value="C:plasma membrane"/>
    <property type="evidence" value="ECO:0007669"/>
    <property type="project" value="UniProtKB-SubCell"/>
</dbReference>
<organism evidence="10 11">
    <name type="scientific">Candidatus Acidiferrum panamense</name>
    <dbReference type="NCBI Taxonomy" id="2741543"/>
    <lineage>
        <taxon>Bacteria</taxon>
        <taxon>Pseudomonadati</taxon>
        <taxon>Acidobacteriota</taxon>
        <taxon>Terriglobia</taxon>
        <taxon>Candidatus Acidiferrales</taxon>
        <taxon>Candidatus Acidiferrum</taxon>
    </lineage>
</organism>
<dbReference type="PANTHER" id="PTHR30572:SF4">
    <property type="entry name" value="ABC TRANSPORTER PERMEASE YTRF"/>
    <property type="match status" value="1"/>
</dbReference>
<keyword evidence="3 7" id="KW-0812">Transmembrane</keyword>
<keyword evidence="11" id="KW-1185">Reference proteome</keyword>
<comment type="caution">
    <text evidence="10">The sequence shown here is derived from an EMBL/GenBank/DDBJ whole genome shotgun (WGS) entry which is preliminary data.</text>
</comment>
<comment type="subcellular location">
    <subcellularLocation>
        <location evidence="1">Cell membrane</location>
        <topology evidence="1">Multi-pass membrane protein</topology>
    </subcellularLocation>
</comment>
<proteinExistence type="inferred from homology"/>
<dbReference type="InterPro" id="IPR003838">
    <property type="entry name" value="ABC3_permease_C"/>
</dbReference>